<feature type="domain" description="Subtilisin-like protease fibronectin type-III" evidence="5">
    <location>
        <begin position="379"/>
        <end position="478"/>
    </location>
</feature>
<dbReference type="InterPro" id="IPR041469">
    <property type="entry name" value="Subtilisin-like_FN3"/>
</dbReference>
<proteinExistence type="inferred from homology"/>
<feature type="chain" id="PRO_5042812555" evidence="3">
    <location>
        <begin position="21"/>
        <end position="487"/>
    </location>
</feature>
<evidence type="ECO:0000256" key="1">
    <source>
        <dbReference type="ARBA" id="ARBA00011073"/>
    </source>
</evidence>
<evidence type="ECO:0000259" key="5">
    <source>
        <dbReference type="Pfam" id="PF17766"/>
    </source>
</evidence>
<dbReference type="Gene3D" id="3.30.70.80">
    <property type="entry name" value="Peptidase S8 propeptide/proteinase inhibitor I9"/>
    <property type="match status" value="1"/>
</dbReference>
<dbReference type="InterPro" id="IPR045051">
    <property type="entry name" value="SBT"/>
</dbReference>
<keyword evidence="7" id="KW-1185">Reference proteome</keyword>
<evidence type="ECO:0000259" key="4">
    <source>
        <dbReference type="Pfam" id="PF05922"/>
    </source>
</evidence>
<dbReference type="InterPro" id="IPR036852">
    <property type="entry name" value="Peptidase_S8/S53_dom_sf"/>
</dbReference>
<comment type="similarity">
    <text evidence="1">Belongs to the peptidase S8 family.</text>
</comment>
<dbReference type="EMBL" id="JBAMMX010000021">
    <property type="protein sequence ID" value="KAK6920217.1"/>
    <property type="molecule type" value="Genomic_DNA"/>
</dbReference>
<sequence length="487" mass="53254">MLRCILNLVLLSLVVVKGNGQKNYYIVQLEDQVQSNDMAIGMHEHVLSKIKGSIDDARKAIVYSYTKCFNGFAAELAEDEAMALSEVDEVFAVIPNRYHRLATTKSWDFIGLPRTAKRHLGIEKNIVVGLLDTGITPESESFKDSGFGPPPAKWKGSCGPYANFSGCNNGIDRDFKSKVVLGNGRSFLGVGINTFPPKSYPLVNGVDVPNGSEKKENARFCEPESLDPRKVKGKLVYCELQQRSVESVIKEAGAAGTIMETSLFLDVAQVFMIPATIVNESLRYTITTYINHTSFYDCNKISARPMSAEVNNDAEFAYGMGQLNPRRALSPGLVYDLDEMSYVQFLCSEGYTGKALATLVGSKSTNCSKLLPGQGYDSLNYPSMQLSMKSNNEPIVATFQRTVTNVGHANATYASTIRAPKGVTISVKPTTLSFSHVGESKSFTVVVKANPVAQSTIILSGSLSWRRPHHNVRSPIVIYNPTALDLP</sequence>
<feature type="signal peptide" evidence="3">
    <location>
        <begin position="1"/>
        <end position="20"/>
    </location>
</feature>
<dbReference type="Gene3D" id="2.60.40.2310">
    <property type="match status" value="1"/>
</dbReference>
<organism evidence="6 7">
    <name type="scientific">Dillenia turbinata</name>
    <dbReference type="NCBI Taxonomy" id="194707"/>
    <lineage>
        <taxon>Eukaryota</taxon>
        <taxon>Viridiplantae</taxon>
        <taxon>Streptophyta</taxon>
        <taxon>Embryophyta</taxon>
        <taxon>Tracheophyta</taxon>
        <taxon>Spermatophyta</taxon>
        <taxon>Magnoliopsida</taxon>
        <taxon>eudicotyledons</taxon>
        <taxon>Gunneridae</taxon>
        <taxon>Pentapetalae</taxon>
        <taxon>Dilleniales</taxon>
        <taxon>Dilleniaceae</taxon>
        <taxon>Dillenia</taxon>
    </lineage>
</organism>
<evidence type="ECO:0000313" key="7">
    <source>
        <dbReference type="Proteomes" id="UP001370490"/>
    </source>
</evidence>
<feature type="domain" description="Inhibitor I9" evidence="4">
    <location>
        <begin position="25"/>
        <end position="101"/>
    </location>
</feature>
<dbReference type="SUPFAM" id="SSF52743">
    <property type="entry name" value="Subtilisin-like"/>
    <property type="match status" value="1"/>
</dbReference>
<name>A0AAN8V3D2_9MAGN</name>
<comment type="caution">
    <text evidence="6">The sequence shown here is derived from an EMBL/GenBank/DDBJ whole genome shotgun (WGS) entry which is preliminary data.</text>
</comment>
<gene>
    <name evidence="6" type="ORF">RJ641_016121</name>
</gene>
<dbReference type="Pfam" id="PF17766">
    <property type="entry name" value="fn3_6"/>
    <property type="match status" value="1"/>
</dbReference>
<dbReference type="AlphaFoldDB" id="A0AAN8V3D2"/>
<keyword evidence="2 3" id="KW-0732">Signal</keyword>
<dbReference type="PANTHER" id="PTHR10795">
    <property type="entry name" value="PROPROTEIN CONVERTASE SUBTILISIN/KEXIN"/>
    <property type="match status" value="1"/>
</dbReference>
<dbReference type="CDD" id="cd02120">
    <property type="entry name" value="PA_subtilisin_like"/>
    <property type="match status" value="1"/>
</dbReference>
<dbReference type="Pfam" id="PF05922">
    <property type="entry name" value="Inhibitor_I9"/>
    <property type="match status" value="1"/>
</dbReference>
<evidence type="ECO:0000256" key="2">
    <source>
        <dbReference type="ARBA" id="ARBA00022729"/>
    </source>
</evidence>
<dbReference type="GO" id="GO:0004252">
    <property type="term" value="F:serine-type endopeptidase activity"/>
    <property type="evidence" value="ECO:0007669"/>
    <property type="project" value="InterPro"/>
</dbReference>
<accession>A0AAN8V3D2</accession>
<evidence type="ECO:0000256" key="3">
    <source>
        <dbReference type="SAM" id="SignalP"/>
    </source>
</evidence>
<protein>
    <submittedName>
        <fullName evidence="6">Peptidase S8 propeptide/proteinase inhibitor I9</fullName>
    </submittedName>
</protein>
<dbReference type="GO" id="GO:0006508">
    <property type="term" value="P:proteolysis"/>
    <property type="evidence" value="ECO:0007669"/>
    <property type="project" value="InterPro"/>
</dbReference>
<dbReference type="Gene3D" id="3.50.30.30">
    <property type="match status" value="1"/>
</dbReference>
<evidence type="ECO:0000313" key="6">
    <source>
        <dbReference type="EMBL" id="KAK6920217.1"/>
    </source>
</evidence>
<dbReference type="InterPro" id="IPR037045">
    <property type="entry name" value="S8pro/Inhibitor_I9_sf"/>
</dbReference>
<reference evidence="6 7" key="1">
    <citation type="submission" date="2023-12" db="EMBL/GenBank/DDBJ databases">
        <title>A high-quality genome assembly for Dillenia turbinata (Dilleniales).</title>
        <authorList>
            <person name="Chanderbali A."/>
        </authorList>
    </citation>
    <scope>NUCLEOTIDE SEQUENCE [LARGE SCALE GENOMIC DNA]</scope>
    <source>
        <strain evidence="6">LSX21</strain>
        <tissue evidence="6">Leaf</tissue>
    </source>
</reference>
<dbReference type="InterPro" id="IPR010259">
    <property type="entry name" value="S8pro/Inhibitor_I9"/>
</dbReference>
<dbReference type="Proteomes" id="UP001370490">
    <property type="component" value="Unassembled WGS sequence"/>
</dbReference>